<feature type="coiled-coil region" evidence="1">
    <location>
        <begin position="186"/>
        <end position="220"/>
    </location>
</feature>
<dbReference type="RefSeq" id="XP_019930212.2">
    <property type="nucleotide sequence ID" value="XM_020074653.3"/>
</dbReference>
<evidence type="ECO:0000256" key="1">
    <source>
        <dbReference type="SAM" id="Coils"/>
    </source>
</evidence>
<dbReference type="GeneID" id="105346504"/>
<organism evidence="2 3">
    <name type="scientific">Magallana gigas</name>
    <name type="common">Pacific oyster</name>
    <name type="synonym">Crassostrea gigas</name>
    <dbReference type="NCBI Taxonomy" id="29159"/>
    <lineage>
        <taxon>Eukaryota</taxon>
        <taxon>Metazoa</taxon>
        <taxon>Spiralia</taxon>
        <taxon>Lophotrochozoa</taxon>
        <taxon>Mollusca</taxon>
        <taxon>Bivalvia</taxon>
        <taxon>Autobranchia</taxon>
        <taxon>Pteriomorphia</taxon>
        <taxon>Ostreida</taxon>
        <taxon>Ostreoidea</taxon>
        <taxon>Ostreidae</taxon>
        <taxon>Magallana</taxon>
    </lineage>
</organism>
<dbReference type="Proteomes" id="UP000005408">
    <property type="component" value="Unassembled WGS sequence"/>
</dbReference>
<protein>
    <submittedName>
        <fullName evidence="2">Uncharacterized protein</fullName>
    </submittedName>
</protein>
<evidence type="ECO:0000313" key="3">
    <source>
        <dbReference type="Proteomes" id="UP000005408"/>
    </source>
</evidence>
<dbReference type="EnsemblMetazoa" id="G22021.1">
    <property type="protein sequence ID" value="G22021.1:cds"/>
    <property type="gene ID" value="G22021"/>
</dbReference>
<reference evidence="2" key="1">
    <citation type="submission" date="2022-08" db="UniProtKB">
        <authorList>
            <consortium name="EnsemblMetazoa"/>
        </authorList>
    </citation>
    <scope>IDENTIFICATION</scope>
    <source>
        <strain evidence="2">05x7-T-G4-1.051#20</strain>
    </source>
</reference>
<proteinExistence type="predicted"/>
<keyword evidence="1" id="KW-0175">Coiled coil</keyword>
<accession>A0A8W8K1I6</accession>
<dbReference type="OrthoDB" id="10415381at2759"/>
<sequence length="233" mass="27164">MDFILKIPGYVEDIILSSWTETFLQILLRAFFFVLDILQDFSLTVLTGSMQISLKLTGVALLEVSFQLIITYVNTWEDKHPTDDLPIEKEDVSKSVASQTCGPWQKKIRSKERVYSELLGFFANKTSILKRRRQILLRKGKLKVNHLTKEYAGKKKLLSGVCHRLVNTGVEIDHLSHRIREKRHLLDNRRLQNREVIKRYEELNQQLNSYLNNVLHTQQQVPVEEVRPDIPAV</sequence>
<dbReference type="KEGG" id="crg:105346504"/>
<dbReference type="AlphaFoldDB" id="A0A8W8K1I6"/>
<keyword evidence="3" id="KW-1185">Reference proteome</keyword>
<name>A0A8W8K1I6_MAGGI</name>
<evidence type="ECO:0000313" key="2">
    <source>
        <dbReference type="EnsemblMetazoa" id="G22021.1:cds"/>
    </source>
</evidence>